<proteinExistence type="predicted"/>
<protein>
    <recommendedName>
        <fullName evidence="3">DUF2071 domain-containing protein</fullName>
    </recommendedName>
</protein>
<evidence type="ECO:0000313" key="2">
    <source>
        <dbReference type="Proteomes" id="UP000199695"/>
    </source>
</evidence>
<dbReference type="RefSeq" id="WP_244527579.1">
    <property type="nucleotide sequence ID" value="NZ_FOCQ01000013.1"/>
</dbReference>
<dbReference type="Pfam" id="PF09844">
    <property type="entry name" value="DUF2071"/>
    <property type="match status" value="1"/>
</dbReference>
<dbReference type="AlphaFoldDB" id="A0A1H8H909"/>
<accession>A0A1H8H909</accession>
<dbReference type="SUPFAM" id="SSF160104">
    <property type="entry name" value="Acetoacetate decarboxylase-like"/>
    <property type="match status" value="1"/>
</dbReference>
<dbReference type="InterPro" id="IPR023375">
    <property type="entry name" value="ADC_dom_sf"/>
</dbReference>
<dbReference type="EMBL" id="FOCQ01000013">
    <property type="protein sequence ID" value="SEN52534.1"/>
    <property type="molecule type" value="Genomic_DNA"/>
</dbReference>
<dbReference type="PANTHER" id="PTHR39186">
    <property type="entry name" value="DUF2071 FAMILY PROTEIN"/>
    <property type="match status" value="1"/>
</dbReference>
<evidence type="ECO:0008006" key="3">
    <source>
        <dbReference type="Google" id="ProtNLM"/>
    </source>
</evidence>
<evidence type="ECO:0000313" key="1">
    <source>
        <dbReference type="EMBL" id="SEN52534.1"/>
    </source>
</evidence>
<keyword evidence="2" id="KW-1185">Reference proteome</keyword>
<name>A0A1H8H909_9BACL</name>
<reference evidence="1 2" key="1">
    <citation type="submission" date="2016-10" db="EMBL/GenBank/DDBJ databases">
        <authorList>
            <person name="de Groot N.N."/>
        </authorList>
    </citation>
    <scope>NUCLEOTIDE SEQUENCE [LARGE SCALE GENOMIC DNA]</scope>
    <source>
        <strain evidence="1 2">DSM 46701</strain>
    </source>
</reference>
<dbReference type="InterPro" id="IPR018644">
    <property type="entry name" value="DUF2071"/>
</dbReference>
<sequence length="239" mass="27652">MRQSNHNPPIGWVMTQTWTDLLLAHWPVPPELIRDQVPSMLEIDTYEQSAWVTIVPFAVNEARLRWLPPLPFMSGLLQLNLRTYVVYNRQPGVYFFSLDASNRLAAGVARTFLHLPFYAARIRMQKEGSHIHFFSRRSGSHHFPEAVFDCRYQPVSSVFHAQKGSLDSWLTERYVLFTAHRHRVHRGDLFHLSWPLQYAEAEIANNTLAEACGFRLPDSPRLLHYASCVKAFIGPLNRV</sequence>
<dbReference type="Proteomes" id="UP000199695">
    <property type="component" value="Unassembled WGS sequence"/>
</dbReference>
<dbReference type="Gene3D" id="2.40.400.10">
    <property type="entry name" value="Acetoacetate decarboxylase-like"/>
    <property type="match status" value="1"/>
</dbReference>
<dbReference type="PANTHER" id="PTHR39186:SF1">
    <property type="entry name" value="DUF2071 DOMAIN-CONTAINING PROTEIN"/>
    <property type="match status" value="1"/>
</dbReference>
<dbReference type="STRING" id="1173111.SAMN05444955_11389"/>
<gene>
    <name evidence="1" type="ORF">SAMN05444955_11389</name>
</gene>
<organism evidence="1 2">
    <name type="scientific">Lihuaxuella thermophila</name>
    <dbReference type="NCBI Taxonomy" id="1173111"/>
    <lineage>
        <taxon>Bacteria</taxon>
        <taxon>Bacillati</taxon>
        <taxon>Bacillota</taxon>
        <taxon>Bacilli</taxon>
        <taxon>Bacillales</taxon>
        <taxon>Thermoactinomycetaceae</taxon>
        <taxon>Lihuaxuella</taxon>
    </lineage>
</organism>